<dbReference type="CDD" id="cd13900">
    <property type="entry name" value="CuRO_3_Tth-MCO_like"/>
    <property type="match status" value="1"/>
</dbReference>
<comment type="subcellular location">
    <subcellularLocation>
        <location evidence="4">Periplasm</location>
    </subcellularLocation>
</comment>
<evidence type="ECO:0000256" key="3">
    <source>
        <dbReference type="ARBA" id="ARBA00001974"/>
    </source>
</evidence>
<dbReference type="Gene3D" id="2.60.40.420">
    <property type="entry name" value="Cupredoxins - blue copper proteins"/>
    <property type="match status" value="3"/>
</dbReference>
<comment type="subunit">
    <text evidence="7">Homotrimer.</text>
</comment>
<dbReference type="SUPFAM" id="SSF49503">
    <property type="entry name" value="Cupredoxins"/>
    <property type="match status" value="3"/>
</dbReference>
<dbReference type="InterPro" id="IPR006311">
    <property type="entry name" value="TAT_signal"/>
</dbReference>
<feature type="domain" description="Plastocyanin-like" evidence="21">
    <location>
        <begin position="213"/>
        <end position="294"/>
    </location>
</feature>
<comment type="catalytic activity">
    <reaction evidence="19">
        <text>nitric oxide + Fe(III)-[cytochrome c] + H2O = Fe(II)-[cytochrome c] + nitrite + 2 H(+)</text>
        <dbReference type="Rhea" id="RHEA:15233"/>
        <dbReference type="Rhea" id="RHEA-COMP:10350"/>
        <dbReference type="Rhea" id="RHEA-COMP:14399"/>
        <dbReference type="ChEBI" id="CHEBI:15377"/>
        <dbReference type="ChEBI" id="CHEBI:15378"/>
        <dbReference type="ChEBI" id="CHEBI:16301"/>
        <dbReference type="ChEBI" id="CHEBI:16480"/>
        <dbReference type="ChEBI" id="CHEBI:29033"/>
        <dbReference type="ChEBI" id="CHEBI:29034"/>
        <dbReference type="EC" id="1.7.2.1"/>
    </reaction>
</comment>
<comment type="cofactor">
    <cofactor evidence="2 20">
        <name>Cu(2+)</name>
        <dbReference type="ChEBI" id="CHEBI:29036"/>
    </cofactor>
</comment>
<dbReference type="InterPro" id="IPR011706">
    <property type="entry name" value="Cu-oxidase_C"/>
</dbReference>
<dbReference type="InterPro" id="IPR002355">
    <property type="entry name" value="Cu_oxidase_Cu_BS"/>
</dbReference>
<dbReference type="EC" id="1.7.2.1" evidence="8"/>
<evidence type="ECO:0000259" key="23">
    <source>
        <dbReference type="Pfam" id="PF07732"/>
    </source>
</evidence>
<dbReference type="GO" id="GO:0005507">
    <property type="term" value="F:copper ion binding"/>
    <property type="evidence" value="ECO:0007669"/>
    <property type="project" value="InterPro"/>
</dbReference>
<dbReference type="InterPro" id="IPR045087">
    <property type="entry name" value="Cu-oxidase_fam"/>
</dbReference>
<comment type="pathway">
    <text evidence="5">Nitrogen metabolism; nitrate reduction (denitrification); dinitrogen from nitrate: step 2/4.</text>
</comment>
<keyword evidence="15" id="KW-0560">Oxidoreductase</keyword>
<keyword evidence="17" id="KW-0534">Nitrate assimilation</keyword>
<feature type="domain" description="Plastocyanin-like" evidence="22">
    <location>
        <begin position="386"/>
        <end position="490"/>
    </location>
</feature>
<dbReference type="GO" id="GO:0050421">
    <property type="term" value="F:nitrite reductase (NO-forming) activity"/>
    <property type="evidence" value="ECO:0007669"/>
    <property type="project" value="UniProtKB-EC"/>
</dbReference>
<dbReference type="Proteomes" id="UP001262032">
    <property type="component" value="Unassembled WGS sequence"/>
</dbReference>
<evidence type="ECO:0000256" key="8">
    <source>
        <dbReference type="ARBA" id="ARBA00011882"/>
    </source>
</evidence>
<gene>
    <name evidence="24" type="ORF">J2X12_004024</name>
</gene>
<evidence type="ECO:0000256" key="14">
    <source>
        <dbReference type="ARBA" id="ARBA00022827"/>
    </source>
</evidence>
<dbReference type="RefSeq" id="WP_310114348.1">
    <property type="nucleotide sequence ID" value="NZ_JAVDTN010000021.1"/>
</dbReference>
<evidence type="ECO:0000313" key="24">
    <source>
        <dbReference type="EMBL" id="MDR7165970.1"/>
    </source>
</evidence>
<dbReference type="AlphaFoldDB" id="A0AAW8NHW1"/>
<evidence type="ECO:0000256" key="18">
    <source>
        <dbReference type="ARBA" id="ARBA00032356"/>
    </source>
</evidence>
<dbReference type="InterPro" id="IPR011707">
    <property type="entry name" value="Cu-oxidase-like_N"/>
</dbReference>
<dbReference type="GeneID" id="97424374"/>
<evidence type="ECO:0000256" key="12">
    <source>
        <dbReference type="ARBA" id="ARBA00022737"/>
    </source>
</evidence>
<dbReference type="Pfam" id="PF00394">
    <property type="entry name" value="Cu-oxidase"/>
    <property type="match status" value="1"/>
</dbReference>
<evidence type="ECO:0000256" key="5">
    <source>
        <dbReference type="ARBA" id="ARBA00005127"/>
    </source>
</evidence>
<keyword evidence="10" id="KW-0285">Flavoprotein</keyword>
<dbReference type="Pfam" id="PF07731">
    <property type="entry name" value="Cu-oxidase_2"/>
    <property type="match status" value="1"/>
</dbReference>
<comment type="caution">
    <text evidence="24">The sequence shown here is derived from an EMBL/GenBank/DDBJ whole genome shotgun (WGS) entry which is preliminary data.</text>
</comment>
<dbReference type="CDD" id="cd13853">
    <property type="entry name" value="CuRO_1_Tth-MCO_like"/>
    <property type="match status" value="1"/>
</dbReference>
<evidence type="ECO:0000259" key="21">
    <source>
        <dbReference type="Pfam" id="PF00394"/>
    </source>
</evidence>
<evidence type="ECO:0000256" key="10">
    <source>
        <dbReference type="ARBA" id="ARBA00022630"/>
    </source>
</evidence>
<keyword evidence="12" id="KW-0677">Repeat</keyword>
<name>A0AAW8NHW1_PSEOX</name>
<evidence type="ECO:0000313" key="25">
    <source>
        <dbReference type="Proteomes" id="UP001262032"/>
    </source>
</evidence>
<keyword evidence="11 20" id="KW-0479">Metal-binding</keyword>
<evidence type="ECO:0000256" key="4">
    <source>
        <dbReference type="ARBA" id="ARBA00004418"/>
    </source>
</evidence>
<evidence type="ECO:0000256" key="20">
    <source>
        <dbReference type="PIRSR" id="PIRSR601287-1"/>
    </source>
</evidence>
<keyword evidence="14" id="KW-0274">FAD</keyword>
<feature type="binding site" description="type 1 copper site" evidence="20">
    <location>
        <position position="113"/>
    </location>
    <ligand>
        <name>Cu cation</name>
        <dbReference type="ChEBI" id="CHEBI:23378"/>
        <label>1</label>
    </ligand>
</feature>
<dbReference type="PANTHER" id="PTHR11709:SF2">
    <property type="entry name" value="MULTICOPPER OXIDASE LPR1"/>
    <property type="match status" value="1"/>
</dbReference>
<feature type="domain" description="Plastocyanin-like" evidence="23">
    <location>
        <begin position="68"/>
        <end position="178"/>
    </location>
</feature>
<keyword evidence="16 20" id="KW-0186">Copper</keyword>
<dbReference type="PRINTS" id="PR00695">
    <property type="entry name" value="CUNO2RDTASE"/>
</dbReference>
<comment type="cofactor">
    <cofactor evidence="1">
        <name>Cu(+)</name>
        <dbReference type="ChEBI" id="CHEBI:49552"/>
    </cofactor>
</comment>
<dbReference type="EMBL" id="JAVDWN010000022">
    <property type="protein sequence ID" value="MDR7165970.1"/>
    <property type="molecule type" value="Genomic_DNA"/>
</dbReference>
<evidence type="ECO:0000256" key="6">
    <source>
        <dbReference type="ARBA" id="ARBA00010609"/>
    </source>
</evidence>
<protein>
    <recommendedName>
        <fullName evidence="9">Copper-containing nitrite reductase</fullName>
        <ecNumber evidence="8">1.7.2.1</ecNumber>
    </recommendedName>
    <alternativeName>
        <fullName evidence="18">Cu-NIR</fullName>
    </alternativeName>
</protein>
<evidence type="ECO:0000259" key="22">
    <source>
        <dbReference type="Pfam" id="PF07731"/>
    </source>
</evidence>
<evidence type="ECO:0000256" key="11">
    <source>
        <dbReference type="ARBA" id="ARBA00022723"/>
    </source>
</evidence>
<dbReference type="GO" id="GO:0042128">
    <property type="term" value="P:nitrate assimilation"/>
    <property type="evidence" value="ECO:0007669"/>
    <property type="project" value="UniProtKB-KW"/>
</dbReference>
<evidence type="ECO:0000256" key="13">
    <source>
        <dbReference type="ARBA" id="ARBA00022764"/>
    </source>
</evidence>
<comment type="similarity">
    <text evidence="6">Belongs to the multicopper oxidase family.</text>
</comment>
<accession>A0AAW8NHW1</accession>
<keyword evidence="13" id="KW-0574">Periplasm</keyword>
<evidence type="ECO:0000256" key="19">
    <source>
        <dbReference type="ARBA" id="ARBA00049340"/>
    </source>
</evidence>
<evidence type="ECO:0000256" key="15">
    <source>
        <dbReference type="ARBA" id="ARBA00023002"/>
    </source>
</evidence>
<evidence type="ECO:0000256" key="16">
    <source>
        <dbReference type="ARBA" id="ARBA00023008"/>
    </source>
</evidence>
<dbReference type="PANTHER" id="PTHR11709">
    <property type="entry name" value="MULTI-COPPER OXIDASE"/>
    <property type="match status" value="1"/>
</dbReference>
<proteinExistence type="inferred from homology"/>
<dbReference type="GO" id="GO:0042597">
    <property type="term" value="C:periplasmic space"/>
    <property type="evidence" value="ECO:0007669"/>
    <property type="project" value="UniProtKB-SubCell"/>
</dbReference>
<organism evidence="24 25">
    <name type="scientific">Pseudarthrobacter oxydans</name>
    <name type="common">Arthrobacter oxydans</name>
    <dbReference type="NCBI Taxonomy" id="1671"/>
    <lineage>
        <taxon>Bacteria</taxon>
        <taxon>Bacillati</taxon>
        <taxon>Actinomycetota</taxon>
        <taxon>Actinomycetes</taxon>
        <taxon>Micrococcales</taxon>
        <taxon>Micrococcaceae</taxon>
        <taxon>Pseudarthrobacter</taxon>
    </lineage>
</organism>
<dbReference type="PROSITE" id="PS00080">
    <property type="entry name" value="MULTICOPPER_OXIDASE2"/>
    <property type="match status" value="1"/>
</dbReference>
<evidence type="ECO:0000256" key="9">
    <source>
        <dbReference type="ARBA" id="ARBA00017290"/>
    </source>
</evidence>
<dbReference type="Pfam" id="PF07732">
    <property type="entry name" value="Cu-oxidase_3"/>
    <property type="match status" value="1"/>
</dbReference>
<dbReference type="InterPro" id="IPR001287">
    <property type="entry name" value="NO2-reductase_Cu"/>
</dbReference>
<sequence length="491" mass="52207">MRAISRRRALLLGGLGAAATVAGGAGLLWTATSRFSPEAGGGLTEPEQLRSTEGQLKVRLEASPVSVPLGGLRASVLGYNGSVPGPTLRVRGGDTLQIELVNNLGVPTNLHVHGLHVSPQGNGDNVFVMVPPGQSFSYEHRLPADHPPGTYWYHPHHHGMVADQVSAGLFGAIIVEEEDAPAVSRERTLVVSDLTLDGSGALAEASPMDRMLGREGRLVLVNGHSSPEFSARPGERERWRIVNTCVARYLRLRLDGQQWELLGIDLSCFPTPQAVDEVLLAPGNRADVLVTATAGVSAIRSGYYNRGSVAGMMGRGGRGQDAGGTGDLVLATFSVSGTPATEQPTPPPPVPARPAPEDLRTAVVAARRQLTLATGTGMGMGMGMMSFTLNGRTFDPDRTDTVAAAGTVEEWTLLNPSPMDHPFHLHVWPMQVVEQAGTAPDSVTLRDVVNIPANGQVKVRVRFTGFTGRSVYHCHILDHEDQGMMGVIEVR</sequence>
<dbReference type="InterPro" id="IPR008972">
    <property type="entry name" value="Cupredoxin"/>
</dbReference>
<evidence type="ECO:0000256" key="17">
    <source>
        <dbReference type="ARBA" id="ARBA00023063"/>
    </source>
</evidence>
<evidence type="ECO:0000256" key="7">
    <source>
        <dbReference type="ARBA" id="ARBA00011233"/>
    </source>
</evidence>
<reference evidence="24" key="1">
    <citation type="submission" date="2023-07" db="EMBL/GenBank/DDBJ databases">
        <title>Sorghum-associated microbial communities from plants grown in Nebraska, USA.</title>
        <authorList>
            <person name="Schachtman D."/>
        </authorList>
    </citation>
    <scope>NUCLEOTIDE SEQUENCE</scope>
    <source>
        <strain evidence="24">BE261</strain>
    </source>
</reference>
<evidence type="ECO:0000256" key="1">
    <source>
        <dbReference type="ARBA" id="ARBA00001960"/>
    </source>
</evidence>
<dbReference type="InterPro" id="IPR001117">
    <property type="entry name" value="Cu-oxidase_2nd"/>
</dbReference>
<comment type="cofactor">
    <cofactor evidence="3">
        <name>FAD</name>
        <dbReference type="ChEBI" id="CHEBI:57692"/>
    </cofactor>
</comment>
<evidence type="ECO:0000256" key="2">
    <source>
        <dbReference type="ARBA" id="ARBA00001973"/>
    </source>
</evidence>
<dbReference type="PROSITE" id="PS51318">
    <property type="entry name" value="TAT"/>
    <property type="match status" value="1"/>
</dbReference>
<feature type="binding site" description="type 1 copper site" evidence="20">
    <location>
        <position position="154"/>
    </location>
    <ligand>
        <name>Cu cation</name>
        <dbReference type="ChEBI" id="CHEBI:23378"/>
        <label>1</label>
    </ligand>
</feature>